<dbReference type="Proteomes" id="UP000325579">
    <property type="component" value="Unassembled WGS sequence"/>
</dbReference>
<organism evidence="3 4">
    <name type="scientific">Aspergillus pseudonomiae</name>
    <dbReference type="NCBI Taxonomy" id="1506151"/>
    <lineage>
        <taxon>Eukaryota</taxon>
        <taxon>Fungi</taxon>
        <taxon>Dikarya</taxon>
        <taxon>Ascomycota</taxon>
        <taxon>Pezizomycotina</taxon>
        <taxon>Eurotiomycetes</taxon>
        <taxon>Eurotiomycetidae</taxon>
        <taxon>Eurotiales</taxon>
        <taxon>Aspergillaceae</taxon>
        <taxon>Aspergillus</taxon>
        <taxon>Aspergillus subgen. Circumdati</taxon>
    </lineage>
</organism>
<keyword evidence="2" id="KW-1133">Transmembrane helix</keyword>
<keyword evidence="2" id="KW-0472">Membrane</keyword>
<keyword evidence="4" id="KW-1185">Reference proteome</keyword>
<evidence type="ECO:0000256" key="1">
    <source>
        <dbReference type="SAM" id="MobiDB-lite"/>
    </source>
</evidence>
<dbReference type="RefSeq" id="XP_031937048.1">
    <property type="nucleotide sequence ID" value="XM_032080244.1"/>
</dbReference>
<evidence type="ECO:0000313" key="3">
    <source>
        <dbReference type="EMBL" id="KAE8399729.1"/>
    </source>
</evidence>
<feature type="transmembrane region" description="Helical" evidence="2">
    <location>
        <begin position="27"/>
        <end position="46"/>
    </location>
</feature>
<accession>A0A5N7D0K1</accession>
<evidence type="ECO:0000256" key="2">
    <source>
        <dbReference type="SAM" id="Phobius"/>
    </source>
</evidence>
<feature type="region of interest" description="Disordered" evidence="1">
    <location>
        <begin position="55"/>
        <end position="106"/>
    </location>
</feature>
<protein>
    <submittedName>
        <fullName evidence="3">Uncharacterized protein</fullName>
    </submittedName>
</protein>
<keyword evidence="2" id="KW-0812">Transmembrane</keyword>
<gene>
    <name evidence="3" type="ORF">BDV37DRAFT_225248</name>
</gene>
<proteinExistence type="predicted"/>
<dbReference type="AlphaFoldDB" id="A0A5N7D0K1"/>
<name>A0A5N7D0K1_9EURO</name>
<feature type="compositionally biased region" description="Basic and acidic residues" evidence="1">
    <location>
        <begin position="87"/>
        <end position="106"/>
    </location>
</feature>
<reference evidence="3 4" key="1">
    <citation type="submission" date="2019-04" db="EMBL/GenBank/DDBJ databases">
        <authorList>
            <consortium name="DOE Joint Genome Institute"/>
            <person name="Mondo S."/>
            <person name="Kjaerbolling I."/>
            <person name="Vesth T."/>
            <person name="Frisvad J.C."/>
            <person name="Nybo J.L."/>
            <person name="Theobald S."/>
            <person name="Kildgaard S."/>
            <person name="Isbrandt T."/>
            <person name="Kuo A."/>
            <person name="Sato A."/>
            <person name="Lyhne E.K."/>
            <person name="Kogle M.E."/>
            <person name="Wiebenga A."/>
            <person name="Kun R.S."/>
            <person name="Lubbers R.J."/>
            <person name="Makela M.R."/>
            <person name="Barry K."/>
            <person name="Chovatia M."/>
            <person name="Clum A."/>
            <person name="Daum C."/>
            <person name="Haridas S."/>
            <person name="He G."/>
            <person name="LaButti K."/>
            <person name="Lipzen A."/>
            <person name="Riley R."/>
            <person name="Salamov A."/>
            <person name="Simmons B.A."/>
            <person name="Magnuson J.K."/>
            <person name="Henrissat B."/>
            <person name="Mortensen U.H."/>
            <person name="Larsen T.O."/>
            <person name="Devries R.P."/>
            <person name="Grigoriev I.V."/>
            <person name="Machida M."/>
            <person name="Baker S.E."/>
            <person name="Andersen M.R."/>
            <person name="Cantor M.N."/>
            <person name="Hua S.X."/>
        </authorList>
    </citation>
    <scope>NUCLEOTIDE SEQUENCE [LARGE SCALE GENOMIC DNA]</scope>
    <source>
        <strain evidence="3 4">CBS 119388</strain>
    </source>
</reference>
<feature type="compositionally biased region" description="Polar residues" evidence="1">
    <location>
        <begin position="55"/>
        <end position="78"/>
    </location>
</feature>
<dbReference type="GeneID" id="43664935"/>
<dbReference type="EMBL" id="ML736827">
    <property type="protein sequence ID" value="KAE8399729.1"/>
    <property type="molecule type" value="Genomic_DNA"/>
</dbReference>
<sequence>MNEVSLSRHHNSVAIPFGSARVSFHCLWLVFTSGFSSLLNAVNLLIDSCYQTRPIHSQPRQSPIFRDQTTTTHNQTMQGGKRNRSSRQIEKKRALTNHRDYRKLTP</sequence>
<evidence type="ECO:0000313" key="4">
    <source>
        <dbReference type="Proteomes" id="UP000325579"/>
    </source>
</evidence>